<keyword evidence="2" id="KW-1185">Reference proteome</keyword>
<evidence type="ECO:0000313" key="1">
    <source>
        <dbReference type="EMBL" id="MXO70993.1"/>
    </source>
</evidence>
<organism evidence="1 2">
    <name type="scientific">Alteraurantiacibacter buctensis</name>
    <dbReference type="NCBI Taxonomy" id="1503981"/>
    <lineage>
        <taxon>Bacteria</taxon>
        <taxon>Pseudomonadati</taxon>
        <taxon>Pseudomonadota</taxon>
        <taxon>Alphaproteobacteria</taxon>
        <taxon>Sphingomonadales</taxon>
        <taxon>Erythrobacteraceae</taxon>
        <taxon>Alteraurantiacibacter</taxon>
    </lineage>
</organism>
<sequence length="46" mass="4940">MRGVTLFTTSVALAVPAILWPPRPVRAAELVQPVVEMIHADASATR</sequence>
<proteinExistence type="predicted"/>
<dbReference type="RefSeq" id="WP_160770953.1">
    <property type="nucleotide sequence ID" value="NZ_WTYV01000002.1"/>
</dbReference>
<dbReference type="Proteomes" id="UP000466966">
    <property type="component" value="Unassembled WGS sequence"/>
</dbReference>
<dbReference type="EMBL" id="WTYV01000002">
    <property type="protein sequence ID" value="MXO70993.1"/>
    <property type="molecule type" value="Genomic_DNA"/>
</dbReference>
<gene>
    <name evidence="1" type="ORF">GRI99_04990</name>
</gene>
<comment type="caution">
    <text evidence="1">The sequence shown here is derived from an EMBL/GenBank/DDBJ whole genome shotgun (WGS) entry which is preliminary data.</text>
</comment>
<accession>A0A844YZ42</accession>
<reference evidence="1 2" key="1">
    <citation type="submission" date="2019-12" db="EMBL/GenBank/DDBJ databases">
        <title>Genomic-based taxomic classification of the family Erythrobacteraceae.</title>
        <authorList>
            <person name="Xu L."/>
        </authorList>
    </citation>
    <scope>NUCLEOTIDE SEQUENCE [LARGE SCALE GENOMIC DNA]</scope>
    <source>
        <strain evidence="1 2">M0322</strain>
    </source>
</reference>
<name>A0A844YZ42_9SPHN</name>
<evidence type="ECO:0000313" key="2">
    <source>
        <dbReference type="Proteomes" id="UP000466966"/>
    </source>
</evidence>
<protein>
    <submittedName>
        <fullName evidence="1">Uncharacterized protein</fullName>
    </submittedName>
</protein>
<dbReference type="AlphaFoldDB" id="A0A844YZ42"/>